<dbReference type="GO" id="GO:0003729">
    <property type="term" value="F:mRNA binding"/>
    <property type="evidence" value="ECO:0007669"/>
    <property type="project" value="TreeGrafter"/>
</dbReference>
<feature type="compositionally biased region" description="Basic and acidic residues" evidence="3">
    <location>
        <begin position="186"/>
        <end position="233"/>
    </location>
</feature>
<dbReference type="InterPro" id="IPR050502">
    <property type="entry name" value="Euk_RNA-bind_prot"/>
</dbReference>
<dbReference type="SUPFAM" id="SSF54928">
    <property type="entry name" value="RNA-binding domain, RBD"/>
    <property type="match status" value="3"/>
</dbReference>
<dbReference type="Gene3D" id="3.30.70.330">
    <property type="match status" value="3"/>
</dbReference>
<dbReference type="FunFam" id="3.30.70.330:FF:000362">
    <property type="entry name" value="GBP2p Poly(A+) RNA-binding protein"/>
    <property type="match status" value="1"/>
</dbReference>
<accession>A0A9P7VA49</accession>
<evidence type="ECO:0000259" key="4">
    <source>
        <dbReference type="PROSITE" id="PS50102"/>
    </source>
</evidence>
<dbReference type="InterPro" id="IPR000504">
    <property type="entry name" value="RRM_dom"/>
</dbReference>
<dbReference type="Pfam" id="PF00076">
    <property type="entry name" value="RRM_1"/>
    <property type="match status" value="3"/>
</dbReference>
<organism evidence="5 6">
    <name type="scientific">Scheffersomyces spartinae</name>
    <dbReference type="NCBI Taxonomy" id="45513"/>
    <lineage>
        <taxon>Eukaryota</taxon>
        <taxon>Fungi</taxon>
        <taxon>Dikarya</taxon>
        <taxon>Ascomycota</taxon>
        <taxon>Saccharomycotina</taxon>
        <taxon>Pichiomycetes</taxon>
        <taxon>Debaryomycetaceae</taxon>
        <taxon>Scheffersomyces</taxon>
    </lineage>
</organism>
<dbReference type="GeneID" id="66118578"/>
<dbReference type="PANTHER" id="PTHR48025">
    <property type="entry name" value="OS02G0815200 PROTEIN"/>
    <property type="match status" value="1"/>
</dbReference>
<dbReference type="PANTHER" id="PTHR48025:SF1">
    <property type="entry name" value="RRM DOMAIN-CONTAINING PROTEIN"/>
    <property type="match status" value="1"/>
</dbReference>
<feature type="region of interest" description="Disordered" evidence="3">
    <location>
        <begin position="177"/>
        <end position="233"/>
    </location>
</feature>
<keyword evidence="1 2" id="KW-0694">RNA-binding</keyword>
<dbReference type="AlphaFoldDB" id="A0A9P7VA49"/>
<feature type="compositionally biased region" description="Basic and acidic residues" evidence="3">
    <location>
        <begin position="15"/>
        <end position="52"/>
    </location>
</feature>
<dbReference type="Proteomes" id="UP000790833">
    <property type="component" value="Unassembled WGS sequence"/>
</dbReference>
<dbReference type="InterPro" id="IPR012677">
    <property type="entry name" value="Nucleotide-bd_a/b_plait_sf"/>
</dbReference>
<feature type="domain" description="RRM" evidence="4">
    <location>
        <begin position="107"/>
        <end position="183"/>
    </location>
</feature>
<dbReference type="InterPro" id="IPR035979">
    <property type="entry name" value="RBD_domain_sf"/>
</dbReference>
<evidence type="ECO:0000256" key="2">
    <source>
        <dbReference type="PROSITE-ProRule" id="PRU00176"/>
    </source>
</evidence>
<feature type="compositionally biased region" description="Basic and acidic residues" evidence="3">
    <location>
        <begin position="95"/>
        <end position="105"/>
    </location>
</feature>
<dbReference type="EMBL" id="JAHMUF010000009">
    <property type="protein sequence ID" value="KAG7194005.1"/>
    <property type="molecule type" value="Genomic_DNA"/>
</dbReference>
<evidence type="ECO:0000313" key="5">
    <source>
        <dbReference type="EMBL" id="KAG7194005.1"/>
    </source>
</evidence>
<keyword evidence="6" id="KW-1185">Reference proteome</keyword>
<feature type="domain" description="RRM" evidence="4">
    <location>
        <begin position="243"/>
        <end position="320"/>
    </location>
</feature>
<name>A0A9P7VA49_9ASCO</name>
<feature type="compositionally biased region" description="Basic and acidic residues" evidence="3">
    <location>
        <begin position="61"/>
        <end position="88"/>
    </location>
</feature>
<sequence>MLRERSRSPPRRGSFSKESRDYSKRDSYSRRDYGYSRGGGRDRGFDRRERGGLRGGRGGRGRGDFRRGGGYSRDRDDRRDGRGDRRDGGFQASADESRNKNDRNYDNSIFIGNIPFECTYKDVEDIFRGDFDLIRADIVTSRGHSRGMATVEFSNASDVRKAIDRFDHYEYKGREIFVRQDYPPPSEKRREARERSERSGRSERGGRSDRGDRDRERDSRGDRFGSDRYGSKEKFTGATKDGFEVFVGNLPFSINWQALKDLMRKAGDVSRADVRLDSWGKSRGFGTVVFRTQEEADKAIDLFNGYELEGRRLDARLGRGSGSRGNEGGHEEGRFEEPITENRNTEFTEGATGDGEKSNTIFAGNLPFVTSVEDLYELFESIGRVSRAEIQYNSKGKPSGNAVVEYELEDNAQLAIENLHNYNYGNRELQVSYVKRLGDEDIPITAAVAADEDVPIDEQPVNEQPVNDEIIVEEGKAQPESIAEDAMEDTPAAE</sequence>
<evidence type="ECO:0000313" key="6">
    <source>
        <dbReference type="Proteomes" id="UP000790833"/>
    </source>
</evidence>
<feature type="domain" description="RRM" evidence="4">
    <location>
        <begin position="359"/>
        <end position="436"/>
    </location>
</feature>
<evidence type="ECO:0000256" key="1">
    <source>
        <dbReference type="ARBA" id="ARBA00022884"/>
    </source>
</evidence>
<protein>
    <recommendedName>
        <fullName evidence="4">RRM domain-containing protein</fullName>
    </recommendedName>
</protein>
<proteinExistence type="predicted"/>
<dbReference type="RefSeq" id="XP_043049552.1">
    <property type="nucleotide sequence ID" value="XM_043195847.1"/>
</dbReference>
<evidence type="ECO:0000256" key="3">
    <source>
        <dbReference type="SAM" id="MobiDB-lite"/>
    </source>
</evidence>
<dbReference type="PROSITE" id="PS50102">
    <property type="entry name" value="RRM"/>
    <property type="match status" value="3"/>
</dbReference>
<reference evidence="5" key="1">
    <citation type="submission" date="2021-03" db="EMBL/GenBank/DDBJ databases">
        <authorList>
            <person name="Palmer J.M."/>
        </authorList>
    </citation>
    <scope>NUCLEOTIDE SEQUENCE</scope>
    <source>
        <strain evidence="5">ARV_011</strain>
    </source>
</reference>
<dbReference type="OrthoDB" id="1049195at2759"/>
<feature type="region of interest" description="Disordered" evidence="3">
    <location>
        <begin position="1"/>
        <end position="106"/>
    </location>
</feature>
<dbReference type="SMART" id="SM00360">
    <property type="entry name" value="RRM"/>
    <property type="match status" value="3"/>
</dbReference>
<gene>
    <name evidence="5" type="ORF">KQ657_005204</name>
</gene>
<comment type="caution">
    <text evidence="5">The sequence shown here is derived from an EMBL/GenBank/DDBJ whole genome shotgun (WGS) entry which is preliminary data.</text>
</comment>